<dbReference type="CDD" id="cd00586">
    <property type="entry name" value="4HBT"/>
    <property type="match status" value="1"/>
</dbReference>
<dbReference type="InterPro" id="IPR029069">
    <property type="entry name" value="HotDog_dom_sf"/>
</dbReference>
<name>A0A382A458_9ZZZZ</name>
<dbReference type="EMBL" id="UINC01023842">
    <property type="protein sequence ID" value="SVA96318.1"/>
    <property type="molecule type" value="Genomic_DNA"/>
</dbReference>
<evidence type="ECO:0000256" key="1">
    <source>
        <dbReference type="ARBA" id="ARBA00005953"/>
    </source>
</evidence>
<keyword evidence="2" id="KW-0378">Hydrolase</keyword>
<proteinExistence type="inferred from homology"/>
<dbReference type="Pfam" id="PF13279">
    <property type="entry name" value="4HBT_2"/>
    <property type="match status" value="1"/>
</dbReference>
<dbReference type="Gene3D" id="3.10.129.10">
    <property type="entry name" value="Hotdog Thioesterase"/>
    <property type="match status" value="1"/>
</dbReference>
<comment type="similarity">
    <text evidence="1">Belongs to the 4-hydroxybenzoyl-CoA thioesterase family.</text>
</comment>
<protein>
    <recommendedName>
        <fullName evidence="4">Thioesterase domain-containing protein</fullName>
    </recommendedName>
</protein>
<dbReference type="SUPFAM" id="SSF54637">
    <property type="entry name" value="Thioesterase/thiol ester dehydrase-isomerase"/>
    <property type="match status" value="1"/>
</dbReference>
<evidence type="ECO:0008006" key="4">
    <source>
        <dbReference type="Google" id="ProtNLM"/>
    </source>
</evidence>
<organism evidence="3">
    <name type="scientific">marine metagenome</name>
    <dbReference type="NCBI Taxonomy" id="408172"/>
    <lineage>
        <taxon>unclassified sequences</taxon>
        <taxon>metagenomes</taxon>
        <taxon>ecological metagenomes</taxon>
    </lineage>
</organism>
<sequence length="142" mass="16757">MKSKYSNRNDFDFWSKISTRWIDMDGLRHINHAAYLSYMETARLNFFKDLGYGMHRWDQEISTILVSMKVEYLEQAIHPAHFDVGQRISRVGNKSFDILTAIFKEGENAPVLQAKFIMVTYDYRNNRSIPVPENFQEHCIIS</sequence>
<dbReference type="PANTHER" id="PTHR31793:SF27">
    <property type="entry name" value="NOVEL THIOESTERASE SUPERFAMILY DOMAIN AND SAPOSIN A-TYPE DOMAIN CONTAINING PROTEIN (0610012H03RIK)"/>
    <property type="match status" value="1"/>
</dbReference>
<reference evidence="3" key="1">
    <citation type="submission" date="2018-05" db="EMBL/GenBank/DDBJ databases">
        <authorList>
            <person name="Lanie J.A."/>
            <person name="Ng W.-L."/>
            <person name="Kazmierczak K.M."/>
            <person name="Andrzejewski T.M."/>
            <person name="Davidsen T.M."/>
            <person name="Wayne K.J."/>
            <person name="Tettelin H."/>
            <person name="Glass J.I."/>
            <person name="Rusch D."/>
            <person name="Podicherti R."/>
            <person name="Tsui H.-C.T."/>
            <person name="Winkler M.E."/>
        </authorList>
    </citation>
    <scope>NUCLEOTIDE SEQUENCE</scope>
</reference>
<evidence type="ECO:0000313" key="3">
    <source>
        <dbReference type="EMBL" id="SVA96318.1"/>
    </source>
</evidence>
<dbReference type="AlphaFoldDB" id="A0A382A458"/>
<evidence type="ECO:0000256" key="2">
    <source>
        <dbReference type="ARBA" id="ARBA00022801"/>
    </source>
</evidence>
<dbReference type="PANTHER" id="PTHR31793">
    <property type="entry name" value="4-HYDROXYBENZOYL-COA THIOESTERASE FAMILY MEMBER"/>
    <property type="match status" value="1"/>
</dbReference>
<dbReference type="InterPro" id="IPR050563">
    <property type="entry name" value="4-hydroxybenzoyl-CoA_TE"/>
</dbReference>
<accession>A0A382A458</accession>
<dbReference type="GO" id="GO:0047617">
    <property type="term" value="F:fatty acyl-CoA hydrolase activity"/>
    <property type="evidence" value="ECO:0007669"/>
    <property type="project" value="TreeGrafter"/>
</dbReference>
<gene>
    <name evidence="3" type="ORF">METZ01_LOCUS149172</name>
</gene>